<comment type="caution">
    <text evidence="2">The sequence shown here is derived from an EMBL/GenBank/DDBJ whole genome shotgun (WGS) entry which is preliminary data.</text>
</comment>
<dbReference type="AlphaFoldDB" id="A0AAV4PSZ4"/>
<feature type="compositionally biased region" description="Polar residues" evidence="1">
    <location>
        <begin position="9"/>
        <end position="21"/>
    </location>
</feature>
<accession>A0AAV4PSZ4</accession>
<name>A0AAV4PSZ4_CAEEX</name>
<evidence type="ECO:0000313" key="2">
    <source>
        <dbReference type="EMBL" id="GIX99383.1"/>
    </source>
</evidence>
<organism evidence="2 3">
    <name type="scientific">Caerostris extrusa</name>
    <name type="common">Bark spider</name>
    <name type="synonym">Caerostris bankana</name>
    <dbReference type="NCBI Taxonomy" id="172846"/>
    <lineage>
        <taxon>Eukaryota</taxon>
        <taxon>Metazoa</taxon>
        <taxon>Ecdysozoa</taxon>
        <taxon>Arthropoda</taxon>
        <taxon>Chelicerata</taxon>
        <taxon>Arachnida</taxon>
        <taxon>Araneae</taxon>
        <taxon>Araneomorphae</taxon>
        <taxon>Entelegynae</taxon>
        <taxon>Araneoidea</taxon>
        <taxon>Araneidae</taxon>
        <taxon>Caerostris</taxon>
    </lineage>
</organism>
<dbReference type="Proteomes" id="UP001054945">
    <property type="component" value="Unassembled WGS sequence"/>
</dbReference>
<reference evidence="2 3" key="1">
    <citation type="submission" date="2021-06" db="EMBL/GenBank/DDBJ databases">
        <title>Caerostris extrusa draft genome.</title>
        <authorList>
            <person name="Kono N."/>
            <person name="Arakawa K."/>
        </authorList>
    </citation>
    <scope>NUCLEOTIDE SEQUENCE [LARGE SCALE GENOMIC DNA]</scope>
</reference>
<proteinExistence type="predicted"/>
<keyword evidence="3" id="KW-1185">Reference proteome</keyword>
<protein>
    <submittedName>
        <fullName evidence="2">Uncharacterized protein</fullName>
    </submittedName>
</protein>
<evidence type="ECO:0000313" key="3">
    <source>
        <dbReference type="Proteomes" id="UP001054945"/>
    </source>
</evidence>
<feature type="region of interest" description="Disordered" evidence="1">
    <location>
        <begin position="1"/>
        <end position="21"/>
    </location>
</feature>
<dbReference type="EMBL" id="BPLR01005039">
    <property type="protein sequence ID" value="GIX99383.1"/>
    <property type="molecule type" value="Genomic_DNA"/>
</dbReference>
<gene>
    <name evidence="2" type="ORF">CEXT_123461</name>
</gene>
<sequence>MYHGRRNPIQKTTSSHVKNSSEGFLDTLRRTHIGITKMKQLDRRYVYWKAIISRSYQRSCVCQEHASYVLISRPILEKLKYIPGIQIKKKKEN</sequence>
<evidence type="ECO:0000256" key="1">
    <source>
        <dbReference type="SAM" id="MobiDB-lite"/>
    </source>
</evidence>